<dbReference type="InterPro" id="IPR001611">
    <property type="entry name" value="Leu-rich_rpt"/>
</dbReference>
<evidence type="ECO:0000256" key="9">
    <source>
        <dbReference type="ARBA" id="ARBA00023065"/>
    </source>
</evidence>
<evidence type="ECO:0000256" key="2">
    <source>
        <dbReference type="ARBA" id="ARBA00022448"/>
    </source>
</evidence>
<accession>A0AAN8ZVA8</accession>
<evidence type="ECO:0000313" key="13">
    <source>
        <dbReference type="EMBL" id="KAK7063041.1"/>
    </source>
</evidence>
<dbReference type="Pfam" id="PF13855">
    <property type="entry name" value="LRR_8"/>
    <property type="match status" value="2"/>
</dbReference>
<evidence type="ECO:0000256" key="11">
    <source>
        <dbReference type="ARBA" id="ARBA00023157"/>
    </source>
</evidence>
<keyword evidence="9" id="KW-0406">Ion transport</keyword>
<evidence type="ECO:0000256" key="1">
    <source>
        <dbReference type="ARBA" id="ARBA00004162"/>
    </source>
</evidence>
<dbReference type="Gene3D" id="3.80.10.10">
    <property type="entry name" value="Ribonuclease Inhibitor"/>
    <property type="match status" value="2"/>
</dbReference>
<dbReference type="GO" id="GO:0034220">
    <property type="term" value="P:monoatomic ion transmembrane transport"/>
    <property type="evidence" value="ECO:0007669"/>
    <property type="project" value="UniProtKB-KW"/>
</dbReference>
<evidence type="ECO:0000256" key="3">
    <source>
        <dbReference type="ARBA" id="ARBA00022475"/>
    </source>
</evidence>
<evidence type="ECO:0000313" key="14">
    <source>
        <dbReference type="Proteomes" id="UP001381693"/>
    </source>
</evidence>
<dbReference type="SUPFAM" id="SSF52058">
    <property type="entry name" value="L domain-like"/>
    <property type="match status" value="1"/>
</dbReference>
<gene>
    <name evidence="13" type="ORF">SK128_012384</name>
</gene>
<comment type="subcellular location">
    <subcellularLocation>
        <location evidence="1">Cell membrane</location>
        <topology evidence="1">Single-pass membrane protein</topology>
    </subcellularLocation>
</comment>
<reference evidence="13 14" key="1">
    <citation type="submission" date="2023-11" db="EMBL/GenBank/DDBJ databases">
        <title>Halocaridina rubra genome assembly.</title>
        <authorList>
            <person name="Smith C."/>
        </authorList>
    </citation>
    <scope>NUCLEOTIDE SEQUENCE [LARGE SCALE GENOMIC DNA]</scope>
    <source>
        <strain evidence="13">EP-1</strain>
        <tissue evidence="13">Whole</tissue>
    </source>
</reference>
<dbReference type="Proteomes" id="UP001381693">
    <property type="component" value="Unassembled WGS sequence"/>
</dbReference>
<dbReference type="GO" id="GO:0005886">
    <property type="term" value="C:plasma membrane"/>
    <property type="evidence" value="ECO:0007669"/>
    <property type="project" value="UniProtKB-SubCell"/>
</dbReference>
<dbReference type="PANTHER" id="PTHR46473:SF10">
    <property type="entry name" value="LD45603P-RELATED"/>
    <property type="match status" value="1"/>
</dbReference>
<keyword evidence="4" id="KW-0433">Leucine-rich repeat</keyword>
<evidence type="ECO:0000256" key="6">
    <source>
        <dbReference type="ARBA" id="ARBA00022729"/>
    </source>
</evidence>
<evidence type="ECO:0008006" key="15">
    <source>
        <dbReference type="Google" id="ProtNLM"/>
    </source>
</evidence>
<dbReference type="EMBL" id="JAXCGZ010020967">
    <property type="protein sequence ID" value="KAK7063041.1"/>
    <property type="molecule type" value="Genomic_DNA"/>
</dbReference>
<dbReference type="InterPro" id="IPR003591">
    <property type="entry name" value="Leu-rich_rpt_typical-subtyp"/>
</dbReference>
<keyword evidence="11" id="KW-1015">Disulfide bond</keyword>
<keyword evidence="10" id="KW-0472">Membrane</keyword>
<keyword evidence="2" id="KW-0813">Transport</keyword>
<dbReference type="SMART" id="SM00369">
    <property type="entry name" value="LRR_TYP"/>
    <property type="match status" value="6"/>
</dbReference>
<dbReference type="PANTHER" id="PTHR46473">
    <property type="entry name" value="GH08155P"/>
    <property type="match status" value="1"/>
</dbReference>
<protein>
    <recommendedName>
        <fullName evidence="15">Connectin</fullName>
    </recommendedName>
</protein>
<keyword evidence="7" id="KW-0677">Repeat</keyword>
<feature type="non-terminal residue" evidence="13">
    <location>
        <position position="342"/>
    </location>
</feature>
<dbReference type="InterPro" id="IPR032675">
    <property type="entry name" value="LRR_dom_sf"/>
</dbReference>
<evidence type="ECO:0000256" key="12">
    <source>
        <dbReference type="ARBA" id="ARBA00023303"/>
    </source>
</evidence>
<evidence type="ECO:0000256" key="5">
    <source>
        <dbReference type="ARBA" id="ARBA00022692"/>
    </source>
</evidence>
<keyword evidence="14" id="KW-1185">Reference proteome</keyword>
<comment type="caution">
    <text evidence="13">The sequence shown here is derived from an EMBL/GenBank/DDBJ whole genome shotgun (WGS) entry which is preliminary data.</text>
</comment>
<name>A0AAN8ZVA8_HALRR</name>
<proteinExistence type="predicted"/>
<dbReference type="AlphaFoldDB" id="A0AAN8ZVA8"/>
<keyword evidence="5" id="KW-0812">Transmembrane</keyword>
<keyword evidence="6" id="KW-0732">Signal</keyword>
<evidence type="ECO:0000256" key="8">
    <source>
        <dbReference type="ARBA" id="ARBA00022989"/>
    </source>
</evidence>
<sequence length="342" mass="38721">MPPGCATTITKISIPITFITYPTSLQVSPKSTFYLLELVSAKMLPEKLLFYLKVLFCMVVVATEGKKKKSKKNALATDIPIQDQPTLDPGFNMCDIQTPEIIYCYCDVLEMDSAEEGNCWIFNDTSKNEHIWEGFVSQTKIKRLTLHLRPDGTLKIIPTVAIQHLPGIEMFEVQYATIENIHSFSFGNSSTIIKVSLSRNSITTLARNAFTLLPSLETLSLGENQITEVNRHVFFDLPNLKKLYMDRNNITTVHDKAFQGLSSLVELELFSNQIQVITSETFKGLSALERLDLHKNRLEVIGDMTFQDLKSLQMLDLQENSLKYIAPNSLFGLSRLHHLNLQ</sequence>
<evidence type="ECO:0000256" key="10">
    <source>
        <dbReference type="ARBA" id="ARBA00023136"/>
    </source>
</evidence>
<keyword evidence="8" id="KW-1133">Transmembrane helix</keyword>
<keyword evidence="3" id="KW-1003">Cell membrane</keyword>
<evidence type="ECO:0000256" key="4">
    <source>
        <dbReference type="ARBA" id="ARBA00022614"/>
    </source>
</evidence>
<keyword evidence="12" id="KW-0407">Ion channel</keyword>
<organism evidence="13 14">
    <name type="scientific">Halocaridina rubra</name>
    <name type="common">Hawaiian red shrimp</name>
    <dbReference type="NCBI Taxonomy" id="373956"/>
    <lineage>
        <taxon>Eukaryota</taxon>
        <taxon>Metazoa</taxon>
        <taxon>Ecdysozoa</taxon>
        <taxon>Arthropoda</taxon>
        <taxon>Crustacea</taxon>
        <taxon>Multicrustacea</taxon>
        <taxon>Malacostraca</taxon>
        <taxon>Eumalacostraca</taxon>
        <taxon>Eucarida</taxon>
        <taxon>Decapoda</taxon>
        <taxon>Pleocyemata</taxon>
        <taxon>Caridea</taxon>
        <taxon>Atyoidea</taxon>
        <taxon>Atyidae</taxon>
        <taxon>Halocaridina</taxon>
    </lineage>
</organism>
<evidence type="ECO:0000256" key="7">
    <source>
        <dbReference type="ARBA" id="ARBA00022737"/>
    </source>
</evidence>
<dbReference type="InterPro" id="IPR051432">
    <property type="entry name" value="KCNMA1_auxiliary"/>
</dbReference>